<dbReference type="Proteomes" id="UP001304650">
    <property type="component" value="Chromosome"/>
</dbReference>
<dbReference type="RefSeq" id="WP_314802632.1">
    <property type="nucleotide sequence ID" value="NZ_CP130319.1"/>
</dbReference>
<gene>
    <name evidence="9" type="ORF">MJB10_06160</name>
</gene>
<dbReference type="InterPro" id="IPR000515">
    <property type="entry name" value="MetI-like"/>
</dbReference>
<evidence type="ECO:0000256" key="3">
    <source>
        <dbReference type="ARBA" id="ARBA00022475"/>
    </source>
</evidence>
<evidence type="ECO:0000259" key="8">
    <source>
        <dbReference type="PROSITE" id="PS50928"/>
    </source>
</evidence>
<evidence type="ECO:0000313" key="10">
    <source>
        <dbReference type="Proteomes" id="UP001304650"/>
    </source>
</evidence>
<evidence type="ECO:0000256" key="1">
    <source>
        <dbReference type="ARBA" id="ARBA00004651"/>
    </source>
</evidence>
<evidence type="ECO:0000256" key="7">
    <source>
        <dbReference type="RuleBase" id="RU363032"/>
    </source>
</evidence>
<dbReference type="SUPFAM" id="SSF161098">
    <property type="entry name" value="MetI-like"/>
    <property type="match status" value="1"/>
</dbReference>
<dbReference type="AlphaFoldDB" id="A0AA96RNM3"/>
<keyword evidence="5 7" id="KW-1133">Transmembrane helix</keyword>
<feature type="transmembrane region" description="Helical" evidence="7">
    <location>
        <begin position="154"/>
        <end position="176"/>
    </location>
</feature>
<proteinExistence type="inferred from homology"/>
<comment type="subcellular location">
    <subcellularLocation>
        <location evidence="1 7">Cell membrane</location>
        <topology evidence="1 7">Multi-pass membrane protein</topology>
    </subcellularLocation>
</comment>
<evidence type="ECO:0000256" key="4">
    <source>
        <dbReference type="ARBA" id="ARBA00022692"/>
    </source>
</evidence>
<feature type="domain" description="ABC transmembrane type-1" evidence="8">
    <location>
        <begin position="70"/>
        <end position="282"/>
    </location>
</feature>
<evidence type="ECO:0000313" key="9">
    <source>
        <dbReference type="EMBL" id="WNR45682.1"/>
    </source>
</evidence>
<feature type="transmembrane region" description="Helical" evidence="7">
    <location>
        <begin position="263"/>
        <end position="286"/>
    </location>
</feature>
<feature type="transmembrane region" description="Helical" evidence="7">
    <location>
        <begin position="209"/>
        <end position="234"/>
    </location>
</feature>
<keyword evidence="10" id="KW-1185">Reference proteome</keyword>
<dbReference type="PANTHER" id="PTHR30193">
    <property type="entry name" value="ABC TRANSPORTER PERMEASE PROTEIN"/>
    <property type="match status" value="1"/>
</dbReference>
<feature type="transmembrane region" description="Helical" evidence="7">
    <location>
        <begin position="107"/>
        <end position="127"/>
    </location>
</feature>
<comment type="similarity">
    <text evidence="7">Belongs to the binding-protein-dependent transport system permease family.</text>
</comment>
<accession>A0AA96RNM3</accession>
<protein>
    <submittedName>
        <fullName evidence="9">Sugar ABC transporter permease</fullName>
    </submittedName>
</protein>
<dbReference type="InterPro" id="IPR035906">
    <property type="entry name" value="MetI-like_sf"/>
</dbReference>
<sequence>MTHTSTRLWAWLAVLPAMLLFLCFKVYPAVGTFIFSLTDFRGNINNFHWVGVENYHKVITLNKKELWNSIRISLTFSFGVTLVQNVLAIALAVLVNMKLRLRNFYRAVIFMPNVLGVVIIGFLWKLIFDPYSGPVSLFLSWFHMNSALLGSKDAALPLVMFIQLWASVGYAMVLYVSGLQDIPEHLYESASIDGATGWKKFRYVTLPMLQPMITVNLMLSIIGSLKVFDIIMILTNGGPGQATTTIGLYAFQSIFSANESQGFASALSILQFLFILFFAAIAQFILRRREAQLQ</sequence>
<dbReference type="GO" id="GO:0005886">
    <property type="term" value="C:plasma membrane"/>
    <property type="evidence" value="ECO:0007669"/>
    <property type="project" value="UniProtKB-SubCell"/>
</dbReference>
<keyword evidence="6 7" id="KW-0472">Membrane</keyword>
<feature type="transmembrane region" description="Helical" evidence="7">
    <location>
        <begin position="72"/>
        <end position="95"/>
    </location>
</feature>
<name>A0AA96RNM3_9BACL</name>
<keyword evidence="2 7" id="KW-0813">Transport</keyword>
<reference evidence="9" key="1">
    <citation type="submission" date="2022-02" db="EMBL/GenBank/DDBJ databases">
        <title>Paenibacillus sp. MBLB1832 Whole Genome Shotgun Sequencing.</title>
        <authorList>
            <person name="Hwang C.Y."/>
            <person name="Cho E.-S."/>
            <person name="Seo M.-J."/>
        </authorList>
    </citation>
    <scope>NUCLEOTIDE SEQUENCE</scope>
    <source>
        <strain evidence="9">MBLB1832</strain>
    </source>
</reference>
<dbReference type="PROSITE" id="PS50928">
    <property type="entry name" value="ABC_TM1"/>
    <property type="match status" value="1"/>
</dbReference>
<dbReference type="Gene3D" id="1.10.3720.10">
    <property type="entry name" value="MetI-like"/>
    <property type="match status" value="1"/>
</dbReference>
<organism evidence="9 10">
    <name type="scientific">Paenibacillus roseopurpureus</name>
    <dbReference type="NCBI Taxonomy" id="2918901"/>
    <lineage>
        <taxon>Bacteria</taxon>
        <taxon>Bacillati</taxon>
        <taxon>Bacillota</taxon>
        <taxon>Bacilli</taxon>
        <taxon>Bacillales</taxon>
        <taxon>Paenibacillaceae</taxon>
        <taxon>Paenibacillus</taxon>
    </lineage>
</organism>
<dbReference type="GO" id="GO:0055085">
    <property type="term" value="P:transmembrane transport"/>
    <property type="evidence" value="ECO:0007669"/>
    <property type="project" value="InterPro"/>
</dbReference>
<keyword evidence="3" id="KW-1003">Cell membrane</keyword>
<dbReference type="EMBL" id="CP130319">
    <property type="protein sequence ID" value="WNR45682.1"/>
    <property type="molecule type" value="Genomic_DNA"/>
</dbReference>
<dbReference type="PANTHER" id="PTHR30193:SF37">
    <property type="entry name" value="INNER MEMBRANE ABC TRANSPORTER PERMEASE PROTEIN YCJO"/>
    <property type="match status" value="1"/>
</dbReference>
<evidence type="ECO:0000256" key="2">
    <source>
        <dbReference type="ARBA" id="ARBA00022448"/>
    </source>
</evidence>
<keyword evidence="4 7" id="KW-0812">Transmembrane</keyword>
<dbReference type="Pfam" id="PF00528">
    <property type="entry name" value="BPD_transp_1"/>
    <property type="match status" value="1"/>
</dbReference>
<evidence type="ECO:0000256" key="6">
    <source>
        <dbReference type="ARBA" id="ARBA00023136"/>
    </source>
</evidence>
<dbReference type="InterPro" id="IPR051393">
    <property type="entry name" value="ABC_transporter_permease"/>
</dbReference>
<dbReference type="KEGG" id="proo:MJB10_06160"/>
<dbReference type="CDD" id="cd06261">
    <property type="entry name" value="TM_PBP2"/>
    <property type="match status" value="1"/>
</dbReference>
<evidence type="ECO:0000256" key="5">
    <source>
        <dbReference type="ARBA" id="ARBA00022989"/>
    </source>
</evidence>